<dbReference type="OMA" id="QSCCACM"/>
<dbReference type="PANTHER" id="PTHR46535:SF1">
    <property type="entry name" value="NEDD4-BINDING PROTEIN 2"/>
    <property type="match status" value="1"/>
</dbReference>
<gene>
    <name evidence="3" type="ORF">Gasu_45630</name>
</gene>
<proteinExistence type="predicted"/>
<dbReference type="GO" id="GO:0003723">
    <property type="term" value="F:RNA binding"/>
    <property type="evidence" value="ECO:0007669"/>
    <property type="project" value="UniProtKB-UniRule"/>
</dbReference>
<dbReference type="STRING" id="130081.M2WVA8"/>
<dbReference type="PROSITE" id="PS50828">
    <property type="entry name" value="SMR"/>
    <property type="match status" value="1"/>
</dbReference>
<protein>
    <recommendedName>
        <fullName evidence="2">Smr domain-containing protein</fullName>
    </recommendedName>
</protein>
<dbReference type="Gramene" id="EME27900">
    <property type="protein sequence ID" value="EME27900"/>
    <property type="gene ID" value="Gasu_45630"/>
</dbReference>
<dbReference type="InterPro" id="IPR002625">
    <property type="entry name" value="Smr_dom"/>
</dbReference>
<dbReference type="eggNOG" id="KOG2401">
    <property type="taxonomic scope" value="Eukaryota"/>
</dbReference>
<dbReference type="Proteomes" id="UP000030680">
    <property type="component" value="Unassembled WGS sequence"/>
</dbReference>
<dbReference type="InterPro" id="IPR013899">
    <property type="entry name" value="DUF1771"/>
</dbReference>
<keyword evidence="1" id="KW-0694">RNA-binding</keyword>
<dbReference type="SUPFAM" id="SSF54791">
    <property type="entry name" value="Eukaryotic type KH-domain (KH-domain type I)"/>
    <property type="match status" value="1"/>
</dbReference>
<dbReference type="SMART" id="SM00463">
    <property type="entry name" value="SMR"/>
    <property type="match status" value="1"/>
</dbReference>
<dbReference type="AlphaFoldDB" id="M2WVA8"/>
<dbReference type="GeneID" id="17086780"/>
<keyword evidence="4" id="KW-1185">Reference proteome</keyword>
<dbReference type="KEGG" id="gsl:Gasu_45630"/>
<dbReference type="InterPro" id="IPR004087">
    <property type="entry name" value="KH_dom"/>
</dbReference>
<dbReference type="EMBL" id="KB454526">
    <property type="protein sequence ID" value="EME27900.1"/>
    <property type="molecule type" value="Genomic_DNA"/>
</dbReference>
<dbReference type="SMART" id="SM01162">
    <property type="entry name" value="DUF1771"/>
    <property type="match status" value="1"/>
</dbReference>
<accession>M2WVA8</accession>
<feature type="domain" description="Smr" evidence="2">
    <location>
        <begin position="158"/>
        <end position="228"/>
    </location>
</feature>
<dbReference type="PROSITE" id="PS50084">
    <property type="entry name" value="KH_TYPE_1"/>
    <property type="match status" value="1"/>
</dbReference>
<dbReference type="InterPro" id="IPR052772">
    <property type="entry name" value="Endo/PolyKinase_Domain-Protein"/>
</dbReference>
<organism evidence="3 4">
    <name type="scientific">Galdieria sulphuraria</name>
    <name type="common">Red alga</name>
    <dbReference type="NCBI Taxonomy" id="130081"/>
    <lineage>
        <taxon>Eukaryota</taxon>
        <taxon>Rhodophyta</taxon>
        <taxon>Bangiophyceae</taxon>
        <taxon>Galdieriales</taxon>
        <taxon>Galdieriaceae</taxon>
        <taxon>Galdieria</taxon>
    </lineage>
</organism>
<sequence length="264" mass="29767">MTVEGDCSHTFQGQVTVYVDVPKELHGKIVGHQGTTIHELTLKTHAKIDVPPQNSPETNITISGEPLSVASARKRILNLIGTHSTVGDQYRALAEEATKQRNKYYEEATTAYKQGNKERAKQLSEFGHQQDEKVQQLNAVAEEQIFRERNDLLNDDEIDLHYLHKDEALNRLQSKLEHFRGTKLKIITGAGHHSEHGPVLKGTVKEFLDKQHHKYVDDGDGAYIVHLSGKEKQEYIADGAHIENRPQPSLFERIIHRLCGCCGV</sequence>
<dbReference type="CDD" id="cd22408">
    <property type="entry name" value="KH-I_Vigilin_rpt4"/>
    <property type="match status" value="1"/>
</dbReference>
<evidence type="ECO:0000256" key="1">
    <source>
        <dbReference type="PROSITE-ProRule" id="PRU00117"/>
    </source>
</evidence>
<name>M2WVA8_GALSU</name>
<dbReference type="OrthoDB" id="3231855at2759"/>
<dbReference type="SMART" id="SM00322">
    <property type="entry name" value="KH"/>
    <property type="match status" value="1"/>
</dbReference>
<dbReference type="Gene3D" id="3.30.1370.10">
    <property type="entry name" value="K Homology domain, type 1"/>
    <property type="match status" value="1"/>
</dbReference>
<dbReference type="Pfam" id="PF08590">
    <property type="entry name" value="DUF1771"/>
    <property type="match status" value="1"/>
</dbReference>
<dbReference type="Pfam" id="PF00013">
    <property type="entry name" value="KH_1"/>
    <property type="match status" value="1"/>
</dbReference>
<dbReference type="InterPro" id="IPR004088">
    <property type="entry name" value="KH_dom_type_1"/>
</dbReference>
<dbReference type="GO" id="GO:0005634">
    <property type="term" value="C:nucleus"/>
    <property type="evidence" value="ECO:0007669"/>
    <property type="project" value="TreeGrafter"/>
</dbReference>
<dbReference type="GO" id="GO:0004519">
    <property type="term" value="F:endonuclease activity"/>
    <property type="evidence" value="ECO:0007669"/>
    <property type="project" value="TreeGrafter"/>
</dbReference>
<dbReference type="SUPFAM" id="SSF160443">
    <property type="entry name" value="SMR domain-like"/>
    <property type="match status" value="1"/>
</dbReference>
<dbReference type="InterPro" id="IPR036063">
    <property type="entry name" value="Smr_dom_sf"/>
</dbReference>
<dbReference type="Gene3D" id="3.30.1370.110">
    <property type="match status" value="1"/>
</dbReference>
<dbReference type="Pfam" id="PF01713">
    <property type="entry name" value="Smr"/>
    <property type="match status" value="1"/>
</dbReference>
<dbReference type="PANTHER" id="PTHR46535">
    <property type="entry name" value="NEDD4-BINDING PROTEIN 2"/>
    <property type="match status" value="1"/>
</dbReference>
<dbReference type="InterPro" id="IPR036612">
    <property type="entry name" value="KH_dom_type_1_sf"/>
</dbReference>
<reference evidence="4" key="1">
    <citation type="journal article" date="2013" name="Science">
        <title>Gene transfer from bacteria and archaea facilitated evolution of an extremophilic eukaryote.</title>
        <authorList>
            <person name="Schonknecht G."/>
            <person name="Chen W.H."/>
            <person name="Ternes C.M."/>
            <person name="Barbier G.G."/>
            <person name="Shrestha R.P."/>
            <person name="Stanke M."/>
            <person name="Brautigam A."/>
            <person name="Baker B.J."/>
            <person name="Banfield J.F."/>
            <person name="Garavito R.M."/>
            <person name="Carr K."/>
            <person name="Wilkerson C."/>
            <person name="Rensing S.A."/>
            <person name="Gagneul D."/>
            <person name="Dickenson N.E."/>
            <person name="Oesterhelt C."/>
            <person name="Lercher M.J."/>
            <person name="Weber A.P."/>
        </authorList>
    </citation>
    <scope>NUCLEOTIDE SEQUENCE [LARGE SCALE GENOMIC DNA]</scope>
    <source>
        <strain evidence="4">074W</strain>
    </source>
</reference>
<evidence type="ECO:0000313" key="4">
    <source>
        <dbReference type="Proteomes" id="UP000030680"/>
    </source>
</evidence>
<dbReference type="RefSeq" id="XP_005704420.1">
    <property type="nucleotide sequence ID" value="XM_005704363.1"/>
</dbReference>
<evidence type="ECO:0000259" key="2">
    <source>
        <dbReference type="PROSITE" id="PS50828"/>
    </source>
</evidence>
<evidence type="ECO:0000313" key="3">
    <source>
        <dbReference type="EMBL" id="EME27900.1"/>
    </source>
</evidence>